<dbReference type="PANTHER" id="PTHR43724">
    <property type="entry name" value="PYRUVATE SYNTHASE SUBUNIT PORD"/>
    <property type="match status" value="1"/>
</dbReference>
<dbReference type="InterPro" id="IPR017900">
    <property type="entry name" value="4Fe4S_Fe_S_CS"/>
</dbReference>
<organism evidence="8 9">
    <name type="scientific">Tectimicrobiota bacterium</name>
    <dbReference type="NCBI Taxonomy" id="2528274"/>
    <lineage>
        <taxon>Bacteria</taxon>
        <taxon>Pseudomonadati</taxon>
        <taxon>Nitrospinota/Tectimicrobiota group</taxon>
        <taxon>Candidatus Tectimicrobiota</taxon>
    </lineage>
</organism>
<dbReference type="Pfam" id="PF13237">
    <property type="entry name" value="Fer4_10"/>
    <property type="match status" value="1"/>
</dbReference>
<dbReference type="PROSITE" id="PS00198">
    <property type="entry name" value="4FE4S_FER_1"/>
    <property type="match status" value="1"/>
</dbReference>
<keyword evidence="4" id="KW-0677">Repeat</keyword>
<gene>
    <name evidence="8" type="ORF">HYY20_00950</name>
</gene>
<dbReference type="NCBIfam" id="TIGR02179">
    <property type="entry name" value="PorD_KorD"/>
    <property type="match status" value="1"/>
</dbReference>
<comment type="cofactor">
    <cofactor evidence="1">
        <name>[4Fe-4S] cluster</name>
        <dbReference type="ChEBI" id="CHEBI:49883"/>
    </cofactor>
</comment>
<evidence type="ECO:0000259" key="7">
    <source>
        <dbReference type="PROSITE" id="PS51379"/>
    </source>
</evidence>
<dbReference type="GO" id="GO:0046872">
    <property type="term" value="F:metal ion binding"/>
    <property type="evidence" value="ECO:0007669"/>
    <property type="project" value="UniProtKB-KW"/>
</dbReference>
<evidence type="ECO:0000256" key="6">
    <source>
        <dbReference type="ARBA" id="ARBA00023014"/>
    </source>
</evidence>
<evidence type="ECO:0000256" key="4">
    <source>
        <dbReference type="ARBA" id="ARBA00022737"/>
    </source>
</evidence>
<accession>A0A932FXE9</accession>
<feature type="domain" description="4Fe-4S ferredoxin-type" evidence="7">
    <location>
        <begin position="51"/>
        <end position="78"/>
    </location>
</feature>
<sequence length="82" mass="9239">MIRRRTHNFASKETGSWRTEKPLILLDRCIQCGICIEYCPEGTIVQEDGGIEIDYLFCKGCGICGAECKTHAIEMVREPDEG</sequence>
<protein>
    <submittedName>
        <fullName evidence="8">4Fe-4S binding protein</fullName>
    </submittedName>
</protein>
<dbReference type="InterPro" id="IPR011898">
    <property type="entry name" value="PorD_KorD"/>
</dbReference>
<dbReference type="SUPFAM" id="SSF54862">
    <property type="entry name" value="4Fe-4S ferredoxins"/>
    <property type="match status" value="1"/>
</dbReference>
<evidence type="ECO:0000313" key="8">
    <source>
        <dbReference type="EMBL" id="MBI2875429.1"/>
    </source>
</evidence>
<evidence type="ECO:0000256" key="2">
    <source>
        <dbReference type="ARBA" id="ARBA00022485"/>
    </source>
</evidence>
<dbReference type="GO" id="GO:0016625">
    <property type="term" value="F:oxidoreductase activity, acting on the aldehyde or oxo group of donors, iron-sulfur protein as acceptor"/>
    <property type="evidence" value="ECO:0007669"/>
    <property type="project" value="InterPro"/>
</dbReference>
<evidence type="ECO:0000313" key="9">
    <source>
        <dbReference type="Proteomes" id="UP000769766"/>
    </source>
</evidence>
<keyword evidence="3" id="KW-0479">Metal-binding</keyword>
<proteinExistence type="predicted"/>
<keyword evidence="6" id="KW-0411">Iron-sulfur</keyword>
<evidence type="ECO:0000256" key="1">
    <source>
        <dbReference type="ARBA" id="ARBA00001966"/>
    </source>
</evidence>
<dbReference type="Gene3D" id="3.30.70.20">
    <property type="match status" value="1"/>
</dbReference>
<dbReference type="GO" id="GO:0051539">
    <property type="term" value="F:4 iron, 4 sulfur cluster binding"/>
    <property type="evidence" value="ECO:0007669"/>
    <property type="project" value="UniProtKB-KW"/>
</dbReference>
<keyword evidence="5" id="KW-0408">Iron</keyword>
<evidence type="ECO:0000256" key="5">
    <source>
        <dbReference type="ARBA" id="ARBA00023004"/>
    </source>
</evidence>
<dbReference type="InterPro" id="IPR017896">
    <property type="entry name" value="4Fe4S_Fe-S-bd"/>
</dbReference>
<feature type="domain" description="4Fe-4S ferredoxin-type" evidence="7">
    <location>
        <begin position="20"/>
        <end position="49"/>
    </location>
</feature>
<evidence type="ECO:0000256" key="3">
    <source>
        <dbReference type="ARBA" id="ARBA00022723"/>
    </source>
</evidence>
<dbReference type="AlphaFoldDB" id="A0A932FXE9"/>
<dbReference type="Proteomes" id="UP000769766">
    <property type="component" value="Unassembled WGS sequence"/>
</dbReference>
<dbReference type="PANTHER" id="PTHR43724:SF1">
    <property type="entry name" value="PYRUVATE SYNTHASE SUBUNIT PORD"/>
    <property type="match status" value="1"/>
</dbReference>
<dbReference type="EMBL" id="JACPRF010000029">
    <property type="protein sequence ID" value="MBI2875429.1"/>
    <property type="molecule type" value="Genomic_DNA"/>
</dbReference>
<comment type="caution">
    <text evidence="8">The sequence shown here is derived from an EMBL/GenBank/DDBJ whole genome shotgun (WGS) entry which is preliminary data.</text>
</comment>
<name>A0A932FXE9_UNCTE</name>
<keyword evidence="2" id="KW-0004">4Fe-4S</keyword>
<reference evidence="8" key="1">
    <citation type="submission" date="2020-07" db="EMBL/GenBank/DDBJ databases">
        <title>Huge and variable diversity of episymbiotic CPR bacteria and DPANN archaea in groundwater ecosystems.</title>
        <authorList>
            <person name="He C.Y."/>
            <person name="Keren R."/>
            <person name="Whittaker M."/>
            <person name="Farag I.F."/>
            <person name="Doudna J."/>
            <person name="Cate J.H.D."/>
            <person name="Banfield J.F."/>
        </authorList>
    </citation>
    <scope>NUCLEOTIDE SEQUENCE</scope>
    <source>
        <strain evidence="8">NC_groundwater_672_Ag_B-0.1um_62_36</strain>
    </source>
</reference>
<dbReference type="PROSITE" id="PS51379">
    <property type="entry name" value="4FE4S_FER_2"/>
    <property type="match status" value="2"/>
</dbReference>